<organism evidence="2 3">
    <name type="scientific">Symplocastrum torsivum CPER-KK1</name>
    <dbReference type="NCBI Taxonomy" id="450513"/>
    <lineage>
        <taxon>Bacteria</taxon>
        <taxon>Bacillati</taxon>
        <taxon>Cyanobacteriota</taxon>
        <taxon>Cyanophyceae</taxon>
        <taxon>Oscillatoriophycideae</taxon>
        <taxon>Oscillatoriales</taxon>
        <taxon>Microcoleaceae</taxon>
        <taxon>Symplocastrum</taxon>
    </lineage>
</organism>
<comment type="caution">
    <text evidence="2">The sequence shown here is derived from an EMBL/GenBank/DDBJ whole genome shotgun (WGS) entry which is preliminary data.</text>
</comment>
<dbReference type="EMBL" id="JAHHIF010000090">
    <property type="protein sequence ID" value="MBW4549295.1"/>
    <property type="molecule type" value="Genomic_DNA"/>
</dbReference>
<evidence type="ECO:0000313" key="3">
    <source>
        <dbReference type="Proteomes" id="UP000753908"/>
    </source>
</evidence>
<dbReference type="GO" id="GO:0006260">
    <property type="term" value="P:DNA replication"/>
    <property type="evidence" value="ECO:0007669"/>
    <property type="project" value="InterPro"/>
</dbReference>
<dbReference type="GO" id="GO:0005524">
    <property type="term" value="F:ATP binding"/>
    <property type="evidence" value="ECO:0007669"/>
    <property type="project" value="InterPro"/>
</dbReference>
<dbReference type="NCBIfam" id="NF042913">
    <property type="entry name" value="CyRepA1"/>
    <property type="match status" value="1"/>
</dbReference>
<feature type="domain" description="Replication origin-binding protein" evidence="1">
    <location>
        <begin position="424"/>
        <end position="608"/>
    </location>
</feature>
<accession>A0A951PS78</accession>
<name>A0A951PS78_9CYAN</name>
<dbReference type="InterPro" id="IPR049996">
    <property type="entry name" value="Slr7037-like"/>
</dbReference>
<evidence type="ECO:0000259" key="1">
    <source>
        <dbReference type="Pfam" id="PF02399"/>
    </source>
</evidence>
<reference evidence="2" key="2">
    <citation type="journal article" date="2022" name="Microbiol. Resour. Announc.">
        <title>Metagenome Sequencing to Explore Phylogenomics of Terrestrial Cyanobacteria.</title>
        <authorList>
            <person name="Ward R.D."/>
            <person name="Stajich J.E."/>
            <person name="Johansen J.R."/>
            <person name="Huntemann M."/>
            <person name="Clum A."/>
            <person name="Foster B."/>
            <person name="Foster B."/>
            <person name="Roux S."/>
            <person name="Palaniappan K."/>
            <person name="Varghese N."/>
            <person name="Mukherjee S."/>
            <person name="Reddy T.B.K."/>
            <person name="Daum C."/>
            <person name="Copeland A."/>
            <person name="Chen I.A."/>
            <person name="Ivanova N.N."/>
            <person name="Kyrpides N.C."/>
            <person name="Shapiro N."/>
            <person name="Eloe-Fadrosh E.A."/>
            <person name="Pietrasiak N."/>
        </authorList>
    </citation>
    <scope>NUCLEOTIDE SEQUENCE</scope>
    <source>
        <strain evidence="2">CPER-KK1</strain>
    </source>
</reference>
<dbReference type="InterPro" id="IPR003450">
    <property type="entry name" value="Replication_origin-bd"/>
</dbReference>
<evidence type="ECO:0000313" key="2">
    <source>
        <dbReference type="EMBL" id="MBW4549295.1"/>
    </source>
</evidence>
<dbReference type="SUPFAM" id="SSF52540">
    <property type="entry name" value="P-loop containing nucleoside triphosphate hydrolases"/>
    <property type="match status" value="1"/>
</dbReference>
<proteinExistence type="predicted"/>
<dbReference type="Pfam" id="PF02399">
    <property type="entry name" value="Herpes_ori_bp"/>
    <property type="match status" value="1"/>
</dbReference>
<gene>
    <name evidence="2" type="ORF">KME25_33540</name>
</gene>
<dbReference type="GO" id="GO:0003688">
    <property type="term" value="F:DNA replication origin binding"/>
    <property type="evidence" value="ECO:0007669"/>
    <property type="project" value="InterPro"/>
</dbReference>
<dbReference type="Proteomes" id="UP000753908">
    <property type="component" value="Unassembled WGS sequence"/>
</dbReference>
<protein>
    <recommendedName>
        <fullName evidence="1">Replication origin-binding protein domain-containing protein</fullName>
    </recommendedName>
</protein>
<sequence length="1283" mass="144990">MSLTPSRKHNACPICENTSGKCRQSREDADYWQCMTYADARKGEVISGYKCLGHSKNSLWGQFRIDNSQEWSDQQRFEWKQRNQQRQLQQIGEDDERRRRSLSVIQRDKQYREILAQLTLHPDDRADLVRRGFSGEQIELCGFKSVERYQQLQNQFNELLPGVTGNGRRLIVSSAGYLCPVRNADGLVVACQIRLRSLPTSESNRYRWLSGNGQTLHLYPDGGKPDGELPLAVHLPQKLSKFAIGICEGVGSKPFLASQRLGIPFVGAAGGQHASSPGILKTSLDQLQDSNFAEYQSLSQIEILVTPDAGDTLNPSVMRRWRSVVDLLQGWNYPVKFAWWGQVDKSHADIDELADLSAISYITPDEFWAIGKKESKPLQTVKTTGQGFEPEPQWKVKARAAWRKNRQFFSDIKESGQWCNFARPGANTIAFFKAGLGRGKTTRLRAWVKEWKATDDVGFLCLGYRNTLLLQLCGDKKGLGFHHLHHHSGMAMKSAPSEGIALCVDSLWRFSPEDFDDKIIILDEVKSVVKHLLHSSTVKSRDKIISLFAEAIRRARQVICLDGLMADWVVDYLHSLAPEKQIIRAENTYVGEKPRLNFLLGTVGTDDKVKVNDRSPWLKYLLEESPMPAVCSDSQVMIEALDELLTAKGLKVLRVDSKTVTEQYVKDFLLNCDEYIEQYRPDVLLYTPSAESGVDVSIPNHFTHHFAFFYGVLDVDGILQMIGRIRDNITKFVWCRSFVADDEKQNSGSPFVDQISKSINEILIQDIATSADGDNWIDTVGNHLKTIIANSIDHNFRASCIINSVQNYEKANLRECLREVLVQSGYRVVDCTLESHEDASKKTKDATEAVKRQNCADIFRAEKIDPELVDELKFDASWEERCEVIQAKLRERLPGIDDSPVWDEDFIYLVRYGDRNFINNIENYWLFTHPDVAKRQSQDNLHWMARRLHTFIGNVKSRWARIHALLEMDFGRFLNPEKEWSNESPELIELVALGKKHSNALGKHPGKATPVQFLGNLLGLFGLRLKLRKDRTGTRCYRLKEEVISDPIRQQVLTCIEEKLTQPKEKIDWESAINEAHGTQTEKTAETEAEQGLEVTAPSPNFLYRNQLEGAVNNSTLKSHDLYQVLGGASEVVEPLTAAEVGGVTEAVEGIKLVELLSVVSTAEAFAAVIEGYSQETVQDAIASQDTQPKRQQLAQWYEQGQLAATEVPAVEGVEEALTTRPSLQEYQPGQEIWGYFPQSQDKWLKGIVEWVRGNTVRIVSGYFGAFVESPDAIAPGDWVLTG</sequence>
<reference evidence="2" key="1">
    <citation type="submission" date="2021-05" db="EMBL/GenBank/DDBJ databases">
        <authorList>
            <person name="Pietrasiak N."/>
            <person name="Ward R."/>
            <person name="Stajich J.E."/>
            <person name="Kurbessoian T."/>
        </authorList>
    </citation>
    <scope>NUCLEOTIDE SEQUENCE</scope>
    <source>
        <strain evidence="2">CPER-KK1</strain>
    </source>
</reference>
<dbReference type="InterPro" id="IPR027417">
    <property type="entry name" value="P-loop_NTPase"/>
</dbReference>